<keyword evidence="2" id="KW-1185">Reference proteome</keyword>
<dbReference type="Proteomes" id="UP000030671">
    <property type="component" value="Unassembled WGS sequence"/>
</dbReference>
<dbReference type="InParanoid" id="W4KDD5"/>
<organism evidence="1 2">
    <name type="scientific">Heterobasidion irregulare (strain TC 32-1)</name>
    <dbReference type="NCBI Taxonomy" id="747525"/>
    <lineage>
        <taxon>Eukaryota</taxon>
        <taxon>Fungi</taxon>
        <taxon>Dikarya</taxon>
        <taxon>Basidiomycota</taxon>
        <taxon>Agaricomycotina</taxon>
        <taxon>Agaricomycetes</taxon>
        <taxon>Russulales</taxon>
        <taxon>Bondarzewiaceae</taxon>
        <taxon>Heterobasidion</taxon>
        <taxon>Heterobasidion annosum species complex</taxon>
    </lineage>
</organism>
<dbReference type="KEGG" id="hir:HETIRDRAFT_119456"/>
<dbReference type="RefSeq" id="XP_009545587.1">
    <property type="nucleotide sequence ID" value="XM_009547292.1"/>
</dbReference>
<evidence type="ECO:0000313" key="1">
    <source>
        <dbReference type="EMBL" id="ETW83320.1"/>
    </source>
</evidence>
<proteinExistence type="predicted"/>
<dbReference type="EMBL" id="KI925457">
    <property type="protein sequence ID" value="ETW83320.1"/>
    <property type="molecule type" value="Genomic_DNA"/>
</dbReference>
<protein>
    <submittedName>
        <fullName evidence="1">Uncharacterized protein</fullName>
    </submittedName>
</protein>
<dbReference type="AlphaFoldDB" id="W4KDD5"/>
<accession>W4KDD5</accession>
<dbReference type="GeneID" id="20666648"/>
<dbReference type="HOGENOM" id="CLU_2133821_0_0_1"/>
<gene>
    <name evidence="1" type="ORF">HETIRDRAFT_119456</name>
</gene>
<name>W4KDD5_HETIT</name>
<sequence>MSTGSTTTESIDVDSSNVRMWFLEEPADGYQYQNDIYTPDDINGIDTDVANTSESPGIELELKFETGIVDLVSSDITAGRINVPIEEPLGDDFSNFFQNLPSWGICWNKQSQL</sequence>
<evidence type="ECO:0000313" key="2">
    <source>
        <dbReference type="Proteomes" id="UP000030671"/>
    </source>
</evidence>
<reference evidence="1 2" key="1">
    <citation type="journal article" date="2012" name="New Phytol.">
        <title>Insight into trade-off between wood decay and parasitism from the genome of a fungal forest pathogen.</title>
        <authorList>
            <person name="Olson A."/>
            <person name="Aerts A."/>
            <person name="Asiegbu F."/>
            <person name="Belbahri L."/>
            <person name="Bouzid O."/>
            <person name="Broberg A."/>
            <person name="Canback B."/>
            <person name="Coutinho P.M."/>
            <person name="Cullen D."/>
            <person name="Dalman K."/>
            <person name="Deflorio G."/>
            <person name="van Diepen L.T."/>
            <person name="Dunand C."/>
            <person name="Duplessis S."/>
            <person name="Durling M."/>
            <person name="Gonthier P."/>
            <person name="Grimwood J."/>
            <person name="Fossdal C.G."/>
            <person name="Hansson D."/>
            <person name="Henrissat B."/>
            <person name="Hietala A."/>
            <person name="Himmelstrand K."/>
            <person name="Hoffmeister D."/>
            <person name="Hogberg N."/>
            <person name="James T.Y."/>
            <person name="Karlsson M."/>
            <person name="Kohler A."/>
            <person name="Kues U."/>
            <person name="Lee Y.H."/>
            <person name="Lin Y.C."/>
            <person name="Lind M."/>
            <person name="Lindquist E."/>
            <person name="Lombard V."/>
            <person name="Lucas S."/>
            <person name="Lunden K."/>
            <person name="Morin E."/>
            <person name="Murat C."/>
            <person name="Park J."/>
            <person name="Raffaello T."/>
            <person name="Rouze P."/>
            <person name="Salamov A."/>
            <person name="Schmutz J."/>
            <person name="Solheim H."/>
            <person name="Stahlberg J."/>
            <person name="Velez H."/>
            <person name="de Vries R.P."/>
            <person name="Wiebenga A."/>
            <person name="Woodward S."/>
            <person name="Yakovlev I."/>
            <person name="Garbelotto M."/>
            <person name="Martin F."/>
            <person name="Grigoriev I.V."/>
            <person name="Stenlid J."/>
        </authorList>
    </citation>
    <scope>NUCLEOTIDE SEQUENCE [LARGE SCALE GENOMIC DNA]</scope>
    <source>
        <strain evidence="1 2">TC 32-1</strain>
    </source>
</reference>